<organism evidence="1 2">
    <name type="scientific">Polarella glacialis</name>
    <name type="common">Dinoflagellate</name>
    <dbReference type="NCBI Taxonomy" id="89957"/>
    <lineage>
        <taxon>Eukaryota</taxon>
        <taxon>Sar</taxon>
        <taxon>Alveolata</taxon>
        <taxon>Dinophyceae</taxon>
        <taxon>Suessiales</taxon>
        <taxon>Suessiaceae</taxon>
        <taxon>Polarella</taxon>
    </lineage>
</organism>
<evidence type="ECO:0000313" key="2">
    <source>
        <dbReference type="Proteomes" id="UP000626109"/>
    </source>
</evidence>
<feature type="non-terminal residue" evidence="1">
    <location>
        <position position="1"/>
    </location>
</feature>
<evidence type="ECO:0000313" key="1">
    <source>
        <dbReference type="EMBL" id="CAE8655139.1"/>
    </source>
</evidence>
<dbReference type="Gene3D" id="2.120.10.80">
    <property type="entry name" value="Kelch-type beta propeller"/>
    <property type="match status" value="1"/>
</dbReference>
<dbReference type="EMBL" id="CAJNNW010013179">
    <property type="protein sequence ID" value="CAE8655139.1"/>
    <property type="molecule type" value="Genomic_DNA"/>
</dbReference>
<proteinExistence type="predicted"/>
<dbReference type="Proteomes" id="UP000626109">
    <property type="component" value="Unassembled WGS sequence"/>
</dbReference>
<protein>
    <submittedName>
        <fullName evidence="1">Uncharacterized protein</fullName>
    </submittedName>
</protein>
<accession>A0A813IU10</accession>
<dbReference type="AlphaFoldDB" id="A0A813IU10"/>
<comment type="caution">
    <text evidence="1">The sequence shown here is derived from an EMBL/GenBank/DDBJ whole genome shotgun (WGS) entry which is preliminary data.</text>
</comment>
<name>A0A813IU10_POLGL</name>
<gene>
    <name evidence="1" type="ORF">PGLA2088_LOCUS11428</name>
</gene>
<sequence length="217" mass="22574">MGAKPSCLGTRVVRPWFLGMLLGLGAVWRRLRRRAALPEEDVSPLYPAFRGSLDQFGEELILGISNFLVAKDLGQLSSVCSGIAKSLTLDAAWQHALLAAGLLAPGGSGSRDALRRLSTLESVTWSSTSSLPSAASSTSSPSRPVAPVARAFFAAFAVGKGADAALVIFGGAIATPLGRQALGDCWVLDLASGRWSQAASQSSARGRAPHPSARLFT</sequence>
<dbReference type="SUPFAM" id="SSF117281">
    <property type="entry name" value="Kelch motif"/>
    <property type="match status" value="1"/>
</dbReference>
<dbReference type="InterPro" id="IPR015915">
    <property type="entry name" value="Kelch-typ_b-propeller"/>
</dbReference>
<reference evidence="1" key="1">
    <citation type="submission" date="2021-02" db="EMBL/GenBank/DDBJ databases">
        <authorList>
            <person name="Dougan E. K."/>
            <person name="Rhodes N."/>
            <person name="Thang M."/>
            <person name="Chan C."/>
        </authorList>
    </citation>
    <scope>NUCLEOTIDE SEQUENCE</scope>
</reference>